<organism evidence="1 2">
    <name type="scientific">Batillaria attramentaria</name>
    <dbReference type="NCBI Taxonomy" id="370345"/>
    <lineage>
        <taxon>Eukaryota</taxon>
        <taxon>Metazoa</taxon>
        <taxon>Spiralia</taxon>
        <taxon>Lophotrochozoa</taxon>
        <taxon>Mollusca</taxon>
        <taxon>Gastropoda</taxon>
        <taxon>Caenogastropoda</taxon>
        <taxon>Sorbeoconcha</taxon>
        <taxon>Cerithioidea</taxon>
        <taxon>Batillariidae</taxon>
        <taxon>Batillaria</taxon>
    </lineage>
</organism>
<dbReference type="AlphaFoldDB" id="A0ABD0KU98"/>
<dbReference type="Proteomes" id="UP001519460">
    <property type="component" value="Unassembled WGS sequence"/>
</dbReference>
<gene>
    <name evidence="1" type="ORF">BaRGS_00017897</name>
</gene>
<reference evidence="1 2" key="1">
    <citation type="journal article" date="2023" name="Sci. Data">
        <title>Genome assembly of the Korean intertidal mud-creeper Batillaria attramentaria.</title>
        <authorList>
            <person name="Patra A.K."/>
            <person name="Ho P.T."/>
            <person name="Jun S."/>
            <person name="Lee S.J."/>
            <person name="Kim Y."/>
            <person name="Won Y.J."/>
        </authorList>
    </citation>
    <scope>NUCLEOTIDE SEQUENCE [LARGE SCALE GENOMIC DNA]</scope>
    <source>
        <strain evidence="1">Wonlab-2016</strain>
    </source>
</reference>
<name>A0ABD0KU98_9CAEN</name>
<accession>A0ABD0KU98</accession>
<keyword evidence="2" id="KW-1185">Reference proteome</keyword>
<evidence type="ECO:0000313" key="1">
    <source>
        <dbReference type="EMBL" id="KAK7490841.1"/>
    </source>
</evidence>
<evidence type="ECO:0000313" key="2">
    <source>
        <dbReference type="Proteomes" id="UP001519460"/>
    </source>
</evidence>
<protein>
    <submittedName>
        <fullName evidence="1">Uncharacterized protein</fullName>
    </submittedName>
</protein>
<comment type="caution">
    <text evidence="1">The sequence shown here is derived from an EMBL/GenBank/DDBJ whole genome shotgun (WGS) entry which is preliminary data.</text>
</comment>
<feature type="non-terminal residue" evidence="1">
    <location>
        <position position="74"/>
    </location>
</feature>
<dbReference type="EMBL" id="JACVVK020000122">
    <property type="protein sequence ID" value="KAK7490841.1"/>
    <property type="molecule type" value="Genomic_DNA"/>
</dbReference>
<proteinExistence type="predicted"/>
<sequence>MDPKKDTTLPPSVLVFWGHREIHVQKKQNHSQVCFFLFRRVICLDDPVNIVLEKFKKKRKDQAIPLDGFVLKQN</sequence>